<dbReference type="Proteomes" id="UP000009170">
    <property type="component" value="Unassembled WGS sequence"/>
</dbReference>
<feature type="domain" description="Dienelactone hydrolase" evidence="1">
    <location>
        <begin position="25"/>
        <end position="236"/>
    </location>
</feature>
<dbReference type="InterPro" id="IPR029058">
    <property type="entry name" value="AB_hydrolase_fold"/>
</dbReference>
<reference evidence="3" key="1">
    <citation type="journal article" date="2006" name="Proc. Natl. Acad. Sci. U.S.A.">
        <title>Genome analysis of the smallest free-living eukaryote Ostreococcus tauri unveils many unique features.</title>
        <authorList>
            <person name="Derelle E."/>
            <person name="Ferraz C."/>
            <person name="Rombauts S."/>
            <person name="Rouze P."/>
            <person name="Worden A.Z."/>
            <person name="Robbens S."/>
            <person name="Partensky F."/>
            <person name="Degroeve S."/>
            <person name="Echeynie S."/>
            <person name="Cooke R."/>
            <person name="Saeys Y."/>
            <person name="Wuyts J."/>
            <person name="Jabbari K."/>
            <person name="Bowler C."/>
            <person name="Panaud O."/>
            <person name="Piegu B."/>
            <person name="Ball S.G."/>
            <person name="Ral J.-P."/>
            <person name="Bouget F.-Y."/>
            <person name="Piganeau G."/>
            <person name="De Baets B."/>
            <person name="Picard A."/>
            <person name="Delseny M."/>
            <person name="Demaille J."/>
            <person name="Van de Peer Y."/>
            <person name="Moreau H."/>
        </authorList>
    </citation>
    <scope>NUCLEOTIDE SEQUENCE [LARGE SCALE GENOMIC DNA]</scope>
    <source>
        <strain evidence="3">OTTH 0595 / CCAP 157/2 / RCC745</strain>
    </source>
</reference>
<dbReference type="FunCoup" id="Q01GC8">
    <property type="interactions" value="329"/>
</dbReference>
<comment type="caution">
    <text evidence="2">The sequence shown here is derived from an EMBL/GenBank/DDBJ whole genome shotgun (WGS) entry which is preliminary data.</text>
</comment>
<sequence>MSSDAFAQITFGADGAQGHFLDAPSGSSAAVIVLQEWWGVNETIKTHARKLRDDIGVAVLVPDLYRGSVGVDVEEAHHLMSNLDWTLATKEIGEAAEELRKRGANKVGVIGFCMGGALTLIAGEKAPVDAIAPFYGYNAGACDASAIAIPVQGHFGEKDNLTGFSDPETAKQLKEKLTRENQEIFTYPDVGHAFMNSVPDPYPDFESRERVQGFPPLNEATVALAWGRVEAFFRAHLL</sequence>
<gene>
    <name evidence="2" type="ORF">OT_ostta01g03060</name>
</gene>
<proteinExistence type="predicted"/>
<name>Q01GC8_OSTTA</name>
<keyword evidence="3" id="KW-1185">Reference proteome</keyword>
<dbReference type="OrthoDB" id="17560at2759"/>
<evidence type="ECO:0000313" key="3">
    <source>
        <dbReference type="Proteomes" id="UP000009170"/>
    </source>
</evidence>
<evidence type="ECO:0000313" key="2">
    <source>
        <dbReference type="EMBL" id="CAL50216.1"/>
    </source>
</evidence>
<organism evidence="2 3">
    <name type="scientific">Ostreococcus tauri</name>
    <name type="common">Marine green alga</name>
    <dbReference type="NCBI Taxonomy" id="70448"/>
    <lineage>
        <taxon>Eukaryota</taxon>
        <taxon>Viridiplantae</taxon>
        <taxon>Chlorophyta</taxon>
        <taxon>Mamiellophyceae</taxon>
        <taxon>Mamiellales</taxon>
        <taxon>Bathycoccaceae</taxon>
        <taxon>Ostreococcus</taxon>
    </lineage>
</organism>
<dbReference type="InterPro" id="IPR051049">
    <property type="entry name" value="Dienelactone_hydrolase-like"/>
</dbReference>
<dbReference type="InParanoid" id="Q01GC8"/>
<dbReference type="GO" id="GO:0016787">
    <property type="term" value="F:hydrolase activity"/>
    <property type="evidence" value="ECO:0007669"/>
    <property type="project" value="UniProtKB-KW"/>
</dbReference>
<protein>
    <submittedName>
        <fullName evidence="2">Dienelactone hydrolase</fullName>
    </submittedName>
</protein>
<dbReference type="PANTHER" id="PTHR46623:SF6">
    <property type="entry name" value="ALPHA_BETA-HYDROLASES SUPERFAMILY PROTEIN"/>
    <property type="match status" value="1"/>
</dbReference>
<dbReference type="SUPFAM" id="SSF53474">
    <property type="entry name" value="alpha/beta-Hydrolases"/>
    <property type="match status" value="1"/>
</dbReference>
<evidence type="ECO:0000259" key="1">
    <source>
        <dbReference type="Pfam" id="PF01738"/>
    </source>
</evidence>
<reference evidence="2 3" key="2">
    <citation type="journal article" date="2014" name="BMC Genomics">
        <title>An improved genome of the model marine alga Ostreococcus tauri unfolds by assessing Illumina de novo assemblies.</title>
        <authorList>
            <person name="Blanc-Mathieu R."/>
            <person name="Verhelst B."/>
            <person name="Derelle E."/>
            <person name="Rombauts S."/>
            <person name="Bouget F.Y."/>
            <person name="Carre I."/>
            <person name="Chateau A."/>
            <person name="Eyre-Walker A."/>
            <person name="Grimsley N."/>
            <person name="Moreau H."/>
            <person name="Piegu B."/>
            <person name="Rivals E."/>
            <person name="Schackwitz W."/>
            <person name="Van de Peer Y."/>
            <person name="Piganeau G."/>
        </authorList>
    </citation>
    <scope>NUCLEOTIDE SEQUENCE [LARGE SCALE GENOMIC DNA]</scope>
    <source>
        <strain evidence="3">OTTH 0595 / CCAP 157/2 / RCC745</strain>
    </source>
</reference>
<dbReference type="Pfam" id="PF01738">
    <property type="entry name" value="DLH"/>
    <property type="match status" value="1"/>
</dbReference>
<dbReference type="AlphaFoldDB" id="Q01GC8"/>
<dbReference type="InterPro" id="IPR002925">
    <property type="entry name" value="Dienelactn_hydro"/>
</dbReference>
<dbReference type="OMA" id="FAFFGEH"/>
<keyword evidence="2" id="KW-0378">Hydrolase</keyword>
<accession>Q01GC8</accession>
<dbReference type="Gene3D" id="3.40.50.1820">
    <property type="entry name" value="alpha/beta hydrolase"/>
    <property type="match status" value="1"/>
</dbReference>
<dbReference type="GeneID" id="9834804"/>
<dbReference type="KEGG" id="ota:OT_ostta01g03060"/>
<dbReference type="PANTHER" id="PTHR46623">
    <property type="entry name" value="CARBOXYMETHYLENEBUTENOLIDASE-RELATED"/>
    <property type="match status" value="1"/>
</dbReference>
<dbReference type="STRING" id="70448.Q01GC8"/>
<dbReference type="RefSeq" id="XP_003074365.1">
    <property type="nucleotide sequence ID" value="XM_003074318.1"/>
</dbReference>
<dbReference type="EMBL" id="CAID01000001">
    <property type="protein sequence ID" value="CAL50216.1"/>
    <property type="molecule type" value="Genomic_DNA"/>
</dbReference>